<keyword evidence="3" id="KW-1185">Reference proteome</keyword>
<dbReference type="AlphaFoldDB" id="A0A212FMN9"/>
<gene>
    <name evidence="2" type="ORF">KGM_206904</name>
</gene>
<dbReference type="eggNOG" id="ENOG502TC1U">
    <property type="taxonomic scope" value="Eukaryota"/>
</dbReference>
<comment type="caution">
    <text evidence="2">The sequence shown here is derived from an EMBL/GenBank/DDBJ whole genome shotgun (WGS) entry which is preliminary data.</text>
</comment>
<feature type="signal peptide" evidence="1">
    <location>
        <begin position="1"/>
        <end position="19"/>
    </location>
</feature>
<keyword evidence="1" id="KW-0732">Signal</keyword>
<dbReference type="KEGG" id="dpl:KGM_206904"/>
<reference evidence="2 3" key="1">
    <citation type="journal article" date="2011" name="Cell">
        <title>The monarch butterfly genome yields insights into long-distance migration.</title>
        <authorList>
            <person name="Zhan S."/>
            <person name="Merlin C."/>
            <person name="Boore J.L."/>
            <person name="Reppert S.M."/>
        </authorList>
    </citation>
    <scope>NUCLEOTIDE SEQUENCE [LARGE SCALE GENOMIC DNA]</scope>
    <source>
        <strain evidence="2">F-2</strain>
    </source>
</reference>
<feature type="chain" id="PRO_5012262017" evidence="1">
    <location>
        <begin position="20"/>
        <end position="93"/>
    </location>
</feature>
<dbReference type="InParanoid" id="A0A212FMN9"/>
<evidence type="ECO:0000313" key="2">
    <source>
        <dbReference type="EMBL" id="OWR54959.1"/>
    </source>
</evidence>
<name>A0A212FMN9_DANPL</name>
<dbReference type="EMBL" id="AGBW02007651">
    <property type="protein sequence ID" value="OWR54959.1"/>
    <property type="molecule type" value="Genomic_DNA"/>
</dbReference>
<accession>A0A212FMN9</accession>
<proteinExistence type="predicted"/>
<organism evidence="2 3">
    <name type="scientific">Danaus plexippus plexippus</name>
    <dbReference type="NCBI Taxonomy" id="278856"/>
    <lineage>
        <taxon>Eukaryota</taxon>
        <taxon>Metazoa</taxon>
        <taxon>Ecdysozoa</taxon>
        <taxon>Arthropoda</taxon>
        <taxon>Hexapoda</taxon>
        <taxon>Insecta</taxon>
        <taxon>Pterygota</taxon>
        <taxon>Neoptera</taxon>
        <taxon>Endopterygota</taxon>
        <taxon>Lepidoptera</taxon>
        <taxon>Glossata</taxon>
        <taxon>Ditrysia</taxon>
        <taxon>Papilionoidea</taxon>
        <taxon>Nymphalidae</taxon>
        <taxon>Danainae</taxon>
        <taxon>Danaini</taxon>
        <taxon>Danaina</taxon>
        <taxon>Danaus</taxon>
        <taxon>Danaus</taxon>
    </lineage>
</organism>
<dbReference type="Proteomes" id="UP000007151">
    <property type="component" value="Unassembled WGS sequence"/>
</dbReference>
<sequence>MEFALLFLALALFWKPSSGLHCFKCAPEETYSGDQQCSHFDGSDKFLVLCEHSTMCFKRETTLRLANGTHVNVLAENVSGHQETGARGLEADD</sequence>
<protein>
    <submittedName>
        <fullName evidence="2">Uncharacterized protein</fullName>
    </submittedName>
</protein>
<evidence type="ECO:0000313" key="3">
    <source>
        <dbReference type="Proteomes" id="UP000007151"/>
    </source>
</evidence>
<evidence type="ECO:0000256" key="1">
    <source>
        <dbReference type="SAM" id="SignalP"/>
    </source>
</evidence>